<dbReference type="Pfam" id="PF01486">
    <property type="entry name" value="K-box"/>
    <property type="match status" value="1"/>
</dbReference>
<dbReference type="Gene3D" id="3.40.1810.10">
    <property type="entry name" value="Transcription factor, MADS-box"/>
    <property type="match status" value="1"/>
</dbReference>
<evidence type="ECO:0000313" key="12">
    <source>
        <dbReference type="Proteomes" id="UP000734854"/>
    </source>
</evidence>
<evidence type="ECO:0000313" key="11">
    <source>
        <dbReference type="EMBL" id="KAG6509892.1"/>
    </source>
</evidence>
<keyword evidence="8" id="KW-0732">Signal</keyword>
<feature type="compositionally biased region" description="Basic and acidic residues" evidence="7">
    <location>
        <begin position="77"/>
        <end position="87"/>
    </location>
</feature>
<dbReference type="InterPro" id="IPR050142">
    <property type="entry name" value="MADS-box/MEF2_TF"/>
</dbReference>
<keyword evidence="12" id="KW-1185">Reference proteome</keyword>
<dbReference type="PANTHER" id="PTHR48019">
    <property type="entry name" value="SERUM RESPONSE FACTOR HOMOLOG"/>
    <property type="match status" value="1"/>
</dbReference>
<sequence length="336" mass="37903">MDFELSQVDTLASFFFVSPPLVLALCPVSCGAACEAQLGSEMARRVALSTRENWKEEKGRRNRAGRCDEEMNPLFKGDGDGDGEKSRERKLRRRQQLGSREARGEEGEIEMVRGKTEMRRIENTASRQVTFSKRRNGLLKKAYELSVLCDAEVAAIVFSTSGKLYQFSSTSLERTIDRYKMYTGNGSTDKEVEKNVQHWRTEATDIAKKIETLESHTRKLLGEGLEGCSLGELLSLEAQIGRSLQNIRGAKQSMLEEQIAQLKDKVRVLQEENIKLRQENHNHADAEAKLQVTASRDADPIHNTNMAVETDLIIGRPGTREAKEDIVHVNVHRLEQ</sequence>
<dbReference type="FunFam" id="3.40.1810.10:FF:000003">
    <property type="entry name" value="MADS-box transcription factor MADS-MC"/>
    <property type="match status" value="1"/>
</dbReference>
<dbReference type="GO" id="GO:0005634">
    <property type="term" value="C:nucleus"/>
    <property type="evidence" value="ECO:0007669"/>
    <property type="project" value="UniProtKB-SubCell"/>
</dbReference>
<dbReference type="PROSITE" id="PS50066">
    <property type="entry name" value="MADS_BOX_2"/>
    <property type="match status" value="1"/>
</dbReference>
<evidence type="ECO:0000256" key="2">
    <source>
        <dbReference type="ARBA" id="ARBA00023015"/>
    </source>
</evidence>
<keyword evidence="2" id="KW-0805">Transcription regulation</keyword>
<dbReference type="Proteomes" id="UP000734854">
    <property type="component" value="Unassembled WGS sequence"/>
</dbReference>
<gene>
    <name evidence="11" type="ORF">ZIOFF_027899</name>
</gene>
<keyword evidence="6" id="KW-0175">Coiled coil</keyword>
<dbReference type="GO" id="GO:0000977">
    <property type="term" value="F:RNA polymerase II transcription regulatory region sequence-specific DNA binding"/>
    <property type="evidence" value="ECO:0007669"/>
    <property type="project" value="InterPro"/>
</dbReference>
<dbReference type="SMART" id="SM00432">
    <property type="entry name" value="MADS"/>
    <property type="match status" value="1"/>
</dbReference>
<dbReference type="InterPro" id="IPR002100">
    <property type="entry name" value="TF_MADSbox"/>
</dbReference>
<comment type="caution">
    <text evidence="11">The sequence shown here is derived from an EMBL/GenBank/DDBJ whole genome shotgun (WGS) entry which is preliminary data.</text>
</comment>
<feature type="compositionally biased region" description="Basic and acidic residues" evidence="7">
    <location>
        <begin position="52"/>
        <end position="69"/>
    </location>
</feature>
<dbReference type="InterPro" id="IPR036879">
    <property type="entry name" value="TF_MADSbox_sf"/>
</dbReference>
<feature type="domain" description="K-box" evidence="10">
    <location>
        <begin position="196"/>
        <end position="287"/>
    </location>
</feature>
<protein>
    <submittedName>
        <fullName evidence="11">Uncharacterized protein</fullName>
    </submittedName>
</protein>
<evidence type="ECO:0000256" key="1">
    <source>
        <dbReference type="ARBA" id="ARBA00004123"/>
    </source>
</evidence>
<feature type="chain" id="PRO_5035316528" evidence="8">
    <location>
        <begin position="25"/>
        <end position="336"/>
    </location>
</feature>
<dbReference type="SUPFAM" id="SSF55455">
    <property type="entry name" value="SRF-like"/>
    <property type="match status" value="1"/>
</dbReference>
<evidence type="ECO:0000256" key="5">
    <source>
        <dbReference type="ARBA" id="ARBA00023242"/>
    </source>
</evidence>
<evidence type="ECO:0000256" key="3">
    <source>
        <dbReference type="ARBA" id="ARBA00023125"/>
    </source>
</evidence>
<dbReference type="EMBL" id="JACMSC010000008">
    <property type="protein sequence ID" value="KAG6509892.1"/>
    <property type="molecule type" value="Genomic_DNA"/>
</dbReference>
<dbReference type="InterPro" id="IPR033896">
    <property type="entry name" value="MEF2-like_N"/>
</dbReference>
<keyword evidence="4" id="KW-0804">Transcription</keyword>
<proteinExistence type="predicted"/>
<keyword evidence="3" id="KW-0238">DNA-binding</keyword>
<feature type="domain" description="MADS-box" evidence="9">
    <location>
        <begin position="111"/>
        <end position="171"/>
    </location>
</feature>
<name>A0A8J5LDI1_ZINOF</name>
<dbReference type="InterPro" id="IPR002487">
    <property type="entry name" value="TF_Kbox"/>
</dbReference>
<feature type="coiled-coil region" evidence="6">
    <location>
        <begin position="252"/>
        <end position="289"/>
    </location>
</feature>
<keyword evidence="5" id="KW-0539">Nucleus</keyword>
<dbReference type="PRINTS" id="PR00404">
    <property type="entry name" value="MADSDOMAIN"/>
</dbReference>
<dbReference type="GO" id="GO:0003700">
    <property type="term" value="F:DNA-binding transcription factor activity"/>
    <property type="evidence" value="ECO:0007669"/>
    <property type="project" value="InterPro"/>
</dbReference>
<reference evidence="11 12" key="1">
    <citation type="submission" date="2020-08" db="EMBL/GenBank/DDBJ databases">
        <title>Plant Genome Project.</title>
        <authorList>
            <person name="Zhang R.-G."/>
        </authorList>
    </citation>
    <scope>NUCLEOTIDE SEQUENCE [LARGE SCALE GENOMIC DNA]</scope>
    <source>
        <tissue evidence="11">Rhizome</tissue>
    </source>
</reference>
<evidence type="ECO:0000259" key="9">
    <source>
        <dbReference type="PROSITE" id="PS50066"/>
    </source>
</evidence>
<evidence type="ECO:0000256" key="7">
    <source>
        <dbReference type="SAM" id="MobiDB-lite"/>
    </source>
</evidence>
<organism evidence="11 12">
    <name type="scientific">Zingiber officinale</name>
    <name type="common">Ginger</name>
    <name type="synonym">Amomum zingiber</name>
    <dbReference type="NCBI Taxonomy" id="94328"/>
    <lineage>
        <taxon>Eukaryota</taxon>
        <taxon>Viridiplantae</taxon>
        <taxon>Streptophyta</taxon>
        <taxon>Embryophyta</taxon>
        <taxon>Tracheophyta</taxon>
        <taxon>Spermatophyta</taxon>
        <taxon>Magnoliopsida</taxon>
        <taxon>Liliopsida</taxon>
        <taxon>Zingiberales</taxon>
        <taxon>Zingiberaceae</taxon>
        <taxon>Zingiber</taxon>
    </lineage>
</organism>
<evidence type="ECO:0000256" key="6">
    <source>
        <dbReference type="SAM" id="Coils"/>
    </source>
</evidence>
<dbReference type="Pfam" id="PF00319">
    <property type="entry name" value="SRF-TF"/>
    <property type="match status" value="1"/>
</dbReference>
<accession>A0A8J5LDI1</accession>
<comment type="subcellular location">
    <subcellularLocation>
        <location evidence="1">Nucleus</location>
    </subcellularLocation>
</comment>
<dbReference type="GO" id="GO:0046983">
    <property type="term" value="F:protein dimerization activity"/>
    <property type="evidence" value="ECO:0007669"/>
    <property type="project" value="InterPro"/>
</dbReference>
<evidence type="ECO:0000259" key="10">
    <source>
        <dbReference type="PROSITE" id="PS51297"/>
    </source>
</evidence>
<feature type="signal peptide" evidence="8">
    <location>
        <begin position="1"/>
        <end position="24"/>
    </location>
</feature>
<evidence type="ECO:0000256" key="4">
    <source>
        <dbReference type="ARBA" id="ARBA00023163"/>
    </source>
</evidence>
<dbReference type="CDD" id="cd00265">
    <property type="entry name" value="MADS_MEF2_like"/>
    <property type="match status" value="1"/>
</dbReference>
<dbReference type="GO" id="GO:0045944">
    <property type="term" value="P:positive regulation of transcription by RNA polymerase II"/>
    <property type="evidence" value="ECO:0007669"/>
    <property type="project" value="InterPro"/>
</dbReference>
<evidence type="ECO:0000256" key="8">
    <source>
        <dbReference type="SAM" id="SignalP"/>
    </source>
</evidence>
<dbReference type="AlphaFoldDB" id="A0A8J5LDI1"/>
<dbReference type="PROSITE" id="PS51297">
    <property type="entry name" value="K_BOX"/>
    <property type="match status" value="1"/>
</dbReference>
<feature type="region of interest" description="Disordered" evidence="7">
    <location>
        <begin position="50"/>
        <end position="108"/>
    </location>
</feature>